<dbReference type="PANTHER" id="PTHR43115:SF4">
    <property type="entry name" value="DEHYDROGENASE_REDUCTASE SDR FAMILY MEMBER 11"/>
    <property type="match status" value="1"/>
</dbReference>
<dbReference type="PANTHER" id="PTHR43115">
    <property type="entry name" value="DEHYDROGENASE/REDUCTASE SDR FAMILY MEMBER 11"/>
    <property type="match status" value="1"/>
</dbReference>
<evidence type="ECO:0000313" key="4">
    <source>
        <dbReference type="EMBL" id="JAV53883.1"/>
    </source>
</evidence>
<dbReference type="AlphaFoldDB" id="A0A1Y1JXL8"/>
<dbReference type="GO" id="GO:0016616">
    <property type="term" value="F:oxidoreductase activity, acting on the CH-OH group of donors, NAD or NADP as acceptor"/>
    <property type="evidence" value="ECO:0007669"/>
    <property type="project" value="UniProtKB-ARBA"/>
</dbReference>
<dbReference type="InterPro" id="IPR002347">
    <property type="entry name" value="SDR_fam"/>
</dbReference>
<dbReference type="Gene3D" id="3.40.50.720">
    <property type="entry name" value="NAD(P)-binding Rossmann-like Domain"/>
    <property type="match status" value="1"/>
</dbReference>
<comment type="similarity">
    <text evidence="1 3">Belongs to the short-chain dehydrogenases/reductases (SDR) family.</text>
</comment>
<dbReference type="PRINTS" id="PR00081">
    <property type="entry name" value="GDHRDH"/>
</dbReference>
<dbReference type="Pfam" id="PF00106">
    <property type="entry name" value="adh_short"/>
    <property type="match status" value="1"/>
</dbReference>
<organism evidence="4">
    <name type="scientific">Photinus pyralis</name>
    <name type="common">Common eastern firefly</name>
    <name type="synonym">Lampyris pyralis</name>
    <dbReference type="NCBI Taxonomy" id="7054"/>
    <lineage>
        <taxon>Eukaryota</taxon>
        <taxon>Metazoa</taxon>
        <taxon>Ecdysozoa</taxon>
        <taxon>Arthropoda</taxon>
        <taxon>Hexapoda</taxon>
        <taxon>Insecta</taxon>
        <taxon>Pterygota</taxon>
        <taxon>Neoptera</taxon>
        <taxon>Endopterygota</taxon>
        <taxon>Coleoptera</taxon>
        <taxon>Polyphaga</taxon>
        <taxon>Elateriformia</taxon>
        <taxon>Elateroidea</taxon>
        <taxon>Lampyridae</taxon>
        <taxon>Lampyrinae</taxon>
        <taxon>Photinus</taxon>
    </lineage>
</organism>
<evidence type="ECO:0000256" key="3">
    <source>
        <dbReference type="RuleBase" id="RU000363"/>
    </source>
</evidence>
<reference evidence="4" key="1">
    <citation type="journal article" date="2016" name="Sci. Rep.">
        <title>Molecular characterization of firefly nuptial gifts: a multi-omics approach sheds light on postcopulatory sexual selection.</title>
        <authorList>
            <person name="Al-Wathiqui N."/>
            <person name="Fallon T.R."/>
            <person name="South A."/>
            <person name="Weng J.K."/>
            <person name="Lewis S.M."/>
        </authorList>
    </citation>
    <scope>NUCLEOTIDE SEQUENCE</scope>
</reference>
<protein>
    <recommendedName>
        <fullName evidence="5">Dehydrogenase</fullName>
    </recommendedName>
</protein>
<dbReference type="InterPro" id="IPR036291">
    <property type="entry name" value="NAD(P)-bd_dom_sf"/>
</dbReference>
<sequence length="252" mass="27850">MERWKDKVAVVTGASSGIGEAICKQLVAHGLKVVGLARRKHLIERNAEKLQGERGKLYALRADLCKEEDILHAFDWIAENLGSIAILVNSAGIVHANSLLDGETKAWKETFDTNVLGPCIATREAVKLMRRNNIDGHIVHINSLSGHRVYNFPNMNVYQATKHAITALTETLRQELVSQGSKIRVSSISPGSVRTDFMKQSSVPFPEEIFEMLKQAPTLDPKDIADAVCYVLSAPPHVQIHELIIKPTGEML</sequence>
<dbReference type="EMBL" id="GEZM01098443">
    <property type="protein sequence ID" value="JAV53883.1"/>
    <property type="molecule type" value="Transcribed_RNA"/>
</dbReference>
<evidence type="ECO:0000256" key="2">
    <source>
        <dbReference type="ARBA" id="ARBA00023002"/>
    </source>
</evidence>
<dbReference type="FunFam" id="3.40.50.720:FF:000047">
    <property type="entry name" value="NADP-dependent L-serine/L-allo-threonine dehydrogenase"/>
    <property type="match status" value="1"/>
</dbReference>
<dbReference type="SUPFAM" id="SSF51735">
    <property type="entry name" value="NAD(P)-binding Rossmann-fold domains"/>
    <property type="match status" value="1"/>
</dbReference>
<keyword evidence="2" id="KW-0560">Oxidoreductase</keyword>
<name>A0A1Y1JXL8_PHOPY</name>
<evidence type="ECO:0008006" key="5">
    <source>
        <dbReference type="Google" id="ProtNLM"/>
    </source>
</evidence>
<accession>A0A1Y1JXL8</accession>
<proteinExistence type="inferred from homology"/>
<dbReference type="PRINTS" id="PR00080">
    <property type="entry name" value="SDRFAMILY"/>
</dbReference>
<evidence type="ECO:0000256" key="1">
    <source>
        <dbReference type="ARBA" id="ARBA00006484"/>
    </source>
</evidence>